<dbReference type="Proteomes" id="UP001367508">
    <property type="component" value="Unassembled WGS sequence"/>
</dbReference>
<keyword evidence="5" id="KW-1185">Reference proteome</keyword>
<dbReference type="InterPro" id="IPR008030">
    <property type="entry name" value="NmrA-like"/>
</dbReference>
<dbReference type="Pfam" id="PF05368">
    <property type="entry name" value="NmrA"/>
    <property type="match status" value="1"/>
</dbReference>
<comment type="caution">
    <text evidence="4">The sequence shown here is derived from an EMBL/GenBank/DDBJ whole genome shotgun (WGS) entry which is preliminary data.</text>
</comment>
<protein>
    <recommendedName>
        <fullName evidence="3">NmrA-like domain-containing protein</fullName>
    </recommendedName>
</protein>
<evidence type="ECO:0000259" key="3">
    <source>
        <dbReference type="Pfam" id="PF05368"/>
    </source>
</evidence>
<evidence type="ECO:0000313" key="5">
    <source>
        <dbReference type="Proteomes" id="UP001367508"/>
    </source>
</evidence>
<keyword evidence="1" id="KW-0521">NADP</keyword>
<name>A0AAN9KV00_CANGL</name>
<dbReference type="AlphaFoldDB" id="A0AAN9KV00"/>
<dbReference type="InterPro" id="IPR045312">
    <property type="entry name" value="PCBER-like"/>
</dbReference>
<evidence type="ECO:0000256" key="2">
    <source>
        <dbReference type="ARBA" id="ARBA00023002"/>
    </source>
</evidence>
<organism evidence="4 5">
    <name type="scientific">Canavalia gladiata</name>
    <name type="common">Sword bean</name>
    <name type="synonym">Dolichos gladiatus</name>
    <dbReference type="NCBI Taxonomy" id="3824"/>
    <lineage>
        <taxon>Eukaryota</taxon>
        <taxon>Viridiplantae</taxon>
        <taxon>Streptophyta</taxon>
        <taxon>Embryophyta</taxon>
        <taxon>Tracheophyta</taxon>
        <taxon>Spermatophyta</taxon>
        <taxon>Magnoliopsida</taxon>
        <taxon>eudicotyledons</taxon>
        <taxon>Gunneridae</taxon>
        <taxon>Pentapetalae</taxon>
        <taxon>rosids</taxon>
        <taxon>fabids</taxon>
        <taxon>Fabales</taxon>
        <taxon>Fabaceae</taxon>
        <taxon>Papilionoideae</taxon>
        <taxon>50 kb inversion clade</taxon>
        <taxon>NPAAA clade</taxon>
        <taxon>indigoferoid/millettioid clade</taxon>
        <taxon>Phaseoleae</taxon>
        <taxon>Canavalia</taxon>
    </lineage>
</organism>
<dbReference type="SUPFAM" id="SSF51735">
    <property type="entry name" value="NAD(P)-binding Rossmann-fold domains"/>
    <property type="match status" value="1"/>
</dbReference>
<accession>A0AAN9KV00</accession>
<feature type="domain" description="NmrA-like" evidence="3">
    <location>
        <begin position="4"/>
        <end position="299"/>
    </location>
</feature>
<evidence type="ECO:0000256" key="1">
    <source>
        <dbReference type="ARBA" id="ARBA00022857"/>
    </source>
</evidence>
<sequence length="318" mass="35811">MEEKKSRIIVFGGTGYIGKYIVKASISLGHPTLVYTRPLNSQTPPFKTQLCDEFISIGVTIVQGELDADQIVDVIKQVDIVICALPYPQVLDQLKIIDAIKVAGNIKRFLPSDFGVEEDRISPLPPFQAFLDKKRKIRREIEAAGIPYTFISANCFGAYFANYLLHPHDKNNNIVTVYGNGETKAVLNYEEDVAMYTIKVANDPRTNNRIVVYRPSKNIISQNDLISLWQQKTGQNFRKDFVPEEEIVKLSQTLPSPHNVPVSILHSVFVRGDLMNFELGENDLEASQLYPDYDYKSIDQLLDIFLVDPPAPASAAFE</sequence>
<dbReference type="Gene3D" id="3.90.25.10">
    <property type="entry name" value="UDP-galactose 4-epimerase, domain 1"/>
    <property type="match status" value="1"/>
</dbReference>
<gene>
    <name evidence="4" type="ORF">VNO77_25845</name>
</gene>
<dbReference type="PANTHER" id="PTHR43349">
    <property type="entry name" value="PINORESINOL REDUCTASE-RELATED"/>
    <property type="match status" value="1"/>
</dbReference>
<evidence type="ECO:0000313" key="4">
    <source>
        <dbReference type="EMBL" id="KAK7322464.1"/>
    </source>
</evidence>
<dbReference type="InterPro" id="IPR036291">
    <property type="entry name" value="NAD(P)-bd_dom_sf"/>
</dbReference>
<dbReference type="GO" id="GO:0009807">
    <property type="term" value="P:lignan biosynthetic process"/>
    <property type="evidence" value="ECO:0007669"/>
    <property type="project" value="UniProtKB-ARBA"/>
</dbReference>
<reference evidence="4 5" key="1">
    <citation type="submission" date="2024-01" db="EMBL/GenBank/DDBJ databases">
        <title>The genomes of 5 underutilized Papilionoideae crops provide insights into root nodulation and disease resistanc.</title>
        <authorList>
            <person name="Jiang F."/>
        </authorList>
    </citation>
    <scope>NUCLEOTIDE SEQUENCE [LARGE SCALE GENOMIC DNA]</scope>
    <source>
        <strain evidence="4">LVBAO_FW01</strain>
        <tissue evidence="4">Leaves</tissue>
    </source>
</reference>
<proteinExistence type="predicted"/>
<dbReference type="GO" id="GO:0016491">
    <property type="term" value="F:oxidoreductase activity"/>
    <property type="evidence" value="ECO:0007669"/>
    <property type="project" value="UniProtKB-KW"/>
</dbReference>
<dbReference type="Gene3D" id="3.40.50.720">
    <property type="entry name" value="NAD(P)-binding Rossmann-like Domain"/>
    <property type="match status" value="1"/>
</dbReference>
<dbReference type="EMBL" id="JAYMYQ010000006">
    <property type="protein sequence ID" value="KAK7322464.1"/>
    <property type="molecule type" value="Genomic_DNA"/>
</dbReference>
<dbReference type="CDD" id="cd05259">
    <property type="entry name" value="PCBER_SDR_a"/>
    <property type="match status" value="1"/>
</dbReference>
<keyword evidence="2" id="KW-0560">Oxidoreductase</keyword>
<dbReference type="InterPro" id="IPR050608">
    <property type="entry name" value="NmrA-type/Isoflavone_red_sf"/>
</dbReference>
<dbReference type="PANTHER" id="PTHR43349:SF9">
    <property type="entry name" value="PHENYLCOUMARAN BENZYLIC ETHER REDUCTASE-LIKE PROTEIN"/>
    <property type="match status" value="1"/>
</dbReference>